<accession>A0A1X6MZM9</accession>
<dbReference type="STRING" id="670580.A0A1X6MZM9"/>
<keyword evidence="4" id="KW-0274">FAD</keyword>
<dbReference type="PANTHER" id="PTHR42973:SF39">
    <property type="entry name" value="FAD-BINDING PCMH-TYPE DOMAIN-CONTAINING PROTEIN"/>
    <property type="match status" value="1"/>
</dbReference>
<dbReference type="InterPro" id="IPR050416">
    <property type="entry name" value="FAD-linked_Oxidoreductase"/>
</dbReference>
<proteinExistence type="inferred from homology"/>
<dbReference type="Gene3D" id="3.40.462.20">
    <property type="match status" value="1"/>
</dbReference>
<feature type="compositionally biased region" description="Low complexity" evidence="6">
    <location>
        <begin position="286"/>
        <end position="302"/>
    </location>
</feature>
<protein>
    <recommendedName>
        <fullName evidence="7">Berberine/berberine-like domain-containing protein</fullName>
    </recommendedName>
</protein>
<keyword evidence="3" id="KW-0285">Flavoprotein</keyword>
<evidence type="ECO:0000313" key="8">
    <source>
        <dbReference type="EMBL" id="OSX61643.1"/>
    </source>
</evidence>
<feature type="region of interest" description="Disordered" evidence="6">
    <location>
        <begin position="211"/>
        <end position="316"/>
    </location>
</feature>
<name>A0A1X6MZM9_9APHY</name>
<feature type="compositionally biased region" description="Polar residues" evidence="6">
    <location>
        <begin position="270"/>
        <end position="279"/>
    </location>
</feature>
<feature type="compositionally biased region" description="Basic and acidic residues" evidence="6">
    <location>
        <begin position="252"/>
        <end position="269"/>
    </location>
</feature>
<dbReference type="Gene3D" id="3.30.465.10">
    <property type="match status" value="1"/>
</dbReference>
<keyword evidence="5" id="KW-0560">Oxidoreductase</keyword>
<evidence type="ECO:0000256" key="4">
    <source>
        <dbReference type="ARBA" id="ARBA00022827"/>
    </source>
</evidence>
<dbReference type="GO" id="GO:0050660">
    <property type="term" value="F:flavin adenine dinucleotide binding"/>
    <property type="evidence" value="ECO:0007669"/>
    <property type="project" value="InterPro"/>
</dbReference>
<dbReference type="InterPro" id="IPR012951">
    <property type="entry name" value="BBE"/>
</dbReference>
<evidence type="ECO:0000256" key="1">
    <source>
        <dbReference type="ARBA" id="ARBA00001974"/>
    </source>
</evidence>
<sequence>MTPAIPSLTIPRSELSQALFDELRTVVKGPVFRPSDPEFAERSRTFNGKLVCFSRALVSPLDAHDVSAIIRFCTEHGLSPSVKAAGYATAGWSVAGDVIIDLGMLRECDIEPPLSEAEAEAQGGKDWTRLSDMPPPGSKGKGRAGGRQGNKDGVVDVPSTTAAAEPASMAGTKRRRANSEEAEGDDLPKLEATQEKRNLLRSYDGASESLASFLRGPPLEPEEGEEPRKPPANRRRIDSAEDMSTPTASLDGEAHKAKVPRLGDSDDRTPSVSSGSMASTAPAVRAETSTSPAQAASSAQEPFGYMTSDAPSEPRAPMYSGSNPFATGPSSIIAPPGMLRGFPMMGSSSWTPPPSASLGSQGVRSAGVGPSMFSHTSFASGSMFPPAPSFMGMPMPMGMGMSSFGLPLGQMMPRMAPAQPVHKHAYITLGAGMRQKEVDMYTAEHPLEGISPVTGSREDGIVPYHFPSSAHPVGSSILLLAGFGFISRMHGLSIDNLVEVEMVMADGRIVVVNQDDDPDLWWAVRGAGPAFGIATRYKVRAFPVPVVFAGNLVYRFHRATAPSLIKHFRDCVKNAPRELYANVLLTAGPEDKDSLVVIQMCYVGPKEKGIEYLNAISSWDGERCLLNEVNEKSYLNQQDSVAQILRGKGTPWTLLRYSYSPVAGRQWFIRSSLIHSLPDEVVNKTVIQFANTPIGCTWLFELSGGAIGDFEDTCLPKEQRDATWTVAALHQWEMGIDDPRCITSAEDVRFCLPSSSWIDGVIGTVALGGPYPSFLARHEPPPRTMACFGKNWSRLAELKRRYDPQCLFKNNFWPVDAKGEPIELLSNEPPSPQ</sequence>
<dbReference type="AlphaFoldDB" id="A0A1X6MZM9"/>
<comment type="similarity">
    <text evidence="2">Belongs to the oxygen-dependent FAD-linked oxidoreductase family.</text>
</comment>
<evidence type="ECO:0000256" key="5">
    <source>
        <dbReference type="ARBA" id="ARBA00023002"/>
    </source>
</evidence>
<dbReference type="EMBL" id="KZ110598">
    <property type="protein sequence ID" value="OSX61643.1"/>
    <property type="molecule type" value="Genomic_DNA"/>
</dbReference>
<dbReference type="RefSeq" id="XP_024338437.1">
    <property type="nucleotide sequence ID" value="XM_024479160.1"/>
</dbReference>
<dbReference type="Gene3D" id="3.30.43.10">
    <property type="entry name" value="Uridine Diphospho-n-acetylenolpyruvylglucosamine Reductase, domain 2"/>
    <property type="match status" value="1"/>
</dbReference>
<dbReference type="GeneID" id="36324110"/>
<dbReference type="GO" id="GO:0016491">
    <property type="term" value="F:oxidoreductase activity"/>
    <property type="evidence" value="ECO:0007669"/>
    <property type="project" value="UniProtKB-KW"/>
</dbReference>
<keyword evidence="9" id="KW-1185">Reference proteome</keyword>
<dbReference type="InterPro" id="IPR016167">
    <property type="entry name" value="FAD-bd_PCMH_sub1"/>
</dbReference>
<evidence type="ECO:0000256" key="3">
    <source>
        <dbReference type="ARBA" id="ARBA00022630"/>
    </source>
</evidence>
<dbReference type="SUPFAM" id="SSF56176">
    <property type="entry name" value="FAD-binding/transporter-associated domain-like"/>
    <property type="match status" value="2"/>
</dbReference>
<dbReference type="Pfam" id="PF08031">
    <property type="entry name" value="BBE"/>
    <property type="match status" value="1"/>
</dbReference>
<dbReference type="Proteomes" id="UP000194127">
    <property type="component" value="Unassembled WGS sequence"/>
</dbReference>
<dbReference type="InterPro" id="IPR016169">
    <property type="entry name" value="FAD-bd_PCMH_sub2"/>
</dbReference>
<evidence type="ECO:0000259" key="7">
    <source>
        <dbReference type="Pfam" id="PF08031"/>
    </source>
</evidence>
<evidence type="ECO:0000256" key="2">
    <source>
        <dbReference type="ARBA" id="ARBA00005466"/>
    </source>
</evidence>
<dbReference type="OrthoDB" id="9996127at2759"/>
<organism evidence="8 9">
    <name type="scientific">Postia placenta MAD-698-R-SB12</name>
    <dbReference type="NCBI Taxonomy" id="670580"/>
    <lineage>
        <taxon>Eukaryota</taxon>
        <taxon>Fungi</taxon>
        <taxon>Dikarya</taxon>
        <taxon>Basidiomycota</taxon>
        <taxon>Agaricomycotina</taxon>
        <taxon>Agaricomycetes</taxon>
        <taxon>Polyporales</taxon>
        <taxon>Adustoporiaceae</taxon>
        <taxon>Rhodonia</taxon>
    </lineage>
</organism>
<evidence type="ECO:0000313" key="9">
    <source>
        <dbReference type="Proteomes" id="UP000194127"/>
    </source>
</evidence>
<gene>
    <name evidence="8" type="ORF">POSPLADRAFT_1046933</name>
</gene>
<feature type="region of interest" description="Disordered" evidence="6">
    <location>
        <begin position="115"/>
        <end position="194"/>
    </location>
</feature>
<dbReference type="InterPro" id="IPR036318">
    <property type="entry name" value="FAD-bd_PCMH-like_sf"/>
</dbReference>
<feature type="domain" description="Berberine/berberine-like" evidence="7">
    <location>
        <begin position="786"/>
        <end position="811"/>
    </location>
</feature>
<comment type="cofactor">
    <cofactor evidence="1">
        <name>FAD</name>
        <dbReference type="ChEBI" id="CHEBI:57692"/>
    </cofactor>
</comment>
<dbReference type="PANTHER" id="PTHR42973">
    <property type="entry name" value="BINDING OXIDOREDUCTASE, PUTATIVE (AFU_ORTHOLOGUE AFUA_1G17690)-RELATED"/>
    <property type="match status" value="1"/>
</dbReference>
<reference evidence="8 9" key="1">
    <citation type="submission" date="2017-04" db="EMBL/GenBank/DDBJ databases">
        <title>Genome Sequence of the Model Brown-Rot Fungus Postia placenta SB12.</title>
        <authorList>
            <consortium name="DOE Joint Genome Institute"/>
            <person name="Gaskell J."/>
            <person name="Kersten P."/>
            <person name="Larrondo L.F."/>
            <person name="Canessa P."/>
            <person name="Martinez D."/>
            <person name="Hibbett D."/>
            <person name="Schmoll M."/>
            <person name="Kubicek C.P."/>
            <person name="Martinez A.T."/>
            <person name="Yadav J."/>
            <person name="Master E."/>
            <person name="Magnuson J.K."/>
            <person name="James T."/>
            <person name="Yaver D."/>
            <person name="Berka R."/>
            <person name="Labutti K."/>
            <person name="Lipzen A."/>
            <person name="Aerts A."/>
            <person name="Barry K."/>
            <person name="Henrissat B."/>
            <person name="Blanchette R."/>
            <person name="Grigoriev I."/>
            <person name="Cullen D."/>
        </authorList>
    </citation>
    <scope>NUCLEOTIDE SEQUENCE [LARGE SCALE GENOMIC DNA]</scope>
    <source>
        <strain evidence="8 9">MAD-698-R-SB12</strain>
    </source>
</reference>
<evidence type="ECO:0000256" key="6">
    <source>
        <dbReference type="SAM" id="MobiDB-lite"/>
    </source>
</evidence>